<dbReference type="EC" id="1.4.3.10" evidence="6"/>
<accession>A0A3S5EHW2</accession>
<dbReference type="Gene3D" id="3.50.50.60">
    <property type="entry name" value="FAD/NAD(P)-binding domain"/>
    <property type="match status" value="1"/>
</dbReference>
<evidence type="ECO:0000256" key="1">
    <source>
        <dbReference type="ARBA" id="ARBA00001974"/>
    </source>
</evidence>
<feature type="binding site" evidence="4">
    <location>
        <position position="368"/>
    </location>
    <ligand>
        <name>substrate</name>
    </ligand>
</feature>
<comment type="similarity">
    <text evidence="2">Belongs to the flavin monoamine oxidase family.</text>
</comment>
<feature type="domain" description="Amine oxidase" evidence="5">
    <location>
        <begin position="41"/>
        <end position="475"/>
    </location>
</feature>
<dbReference type="SUPFAM" id="SSF51905">
    <property type="entry name" value="FAD/NAD(P)-binding domain"/>
    <property type="match status" value="1"/>
</dbReference>
<dbReference type="InterPro" id="IPR050703">
    <property type="entry name" value="Flavin_MAO"/>
</dbReference>
<gene>
    <name evidence="6" type="primary">puo_1</name>
    <name evidence="6" type="ORF">NCTC10485_00231</name>
</gene>
<dbReference type="PANTHER" id="PTHR43563">
    <property type="entry name" value="AMINE OXIDASE"/>
    <property type="match status" value="1"/>
</dbReference>
<comment type="cofactor">
    <cofactor evidence="1">
        <name>FAD</name>
        <dbReference type="ChEBI" id="CHEBI:57692"/>
    </cofactor>
</comment>
<feature type="binding site" evidence="4">
    <location>
        <position position="42"/>
    </location>
    <ligand>
        <name>FAD</name>
        <dbReference type="ChEBI" id="CHEBI:57692"/>
    </ligand>
</feature>
<protein>
    <submittedName>
        <fullName evidence="6">Monoamine oxidase</fullName>
        <ecNumber evidence="6">1.4.3.10</ecNumber>
    </submittedName>
</protein>
<evidence type="ECO:0000256" key="4">
    <source>
        <dbReference type="PIRSR" id="PIRSR601613-1"/>
    </source>
</evidence>
<dbReference type="SUPFAM" id="SSF54373">
    <property type="entry name" value="FAD-linked reductases, C-terminal domain"/>
    <property type="match status" value="1"/>
</dbReference>
<evidence type="ECO:0000313" key="6">
    <source>
        <dbReference type="EMBL" id="VEG44630.1"/>
    </source>
</evidence>
<sequence length="479" mass="51413">MRSPADFVGVSGADPHVHARVGCDSNAVTHEADVVVVGAGLSGLIAARTLLAAGLRPLVLEADNRVGGRILTEEVLPGLPVEIGAQWIGDTHHRMFALADELGVPTFPQYEDGETSYELVGSGVLRENDFHTRFADELAELDRVLRVLDELAAEVPPEAPWRAPRAAEWDAITAGAWYDGQGLSPVARTLLEICTVGILAVPTVEVSFLHLLFTIQTCGVTAELFAESEGGAQTTRFVGGTGEIPRRLAALLTAHLVLDAPVQLIEHGPGGVTVHCRGGVAARARRVIVAISPTLAGRIMYDPPLPGRRDQLTQRLPNAAAMKAFFVYDEPFWRAEGLNGQLISDVGPARMSNDTCLPDDGRGVLLLFLEGEQARVYGALPEVERRAALTAELVRHFGSRAARPEAYVDGEWSERPWTRGCYNANCGPLVWTSYGSALAEPIGVIHWASTDTATRWSAYMEGAVEAGERAARAVIAELS</sequence>
<organism evidence="6 7">
    <name type="scientific">Mycolicibacterium chitae</name>
    <name type="common">Mycobacterium chitae</name>
    <dbReference type="NCBI Taxonomy" id="1792"/>
    <lineage>
        <taxon>Bacteria</taxon>
        <taxon>Bacillati</taxon>
        <taxon>Actinomycetota</taxon>
        <taxon>Actinomycetes</taxon>
        <taxon>Mycobacteriales</taxon>
        <taxon>Mycobacteriaceae</taxon>
        <taxon>Mycolicibacterium</taxon>
    </lineage>
</organism>
<keyword evidence="3 6" id="KW-0560">Oxidoreductase</keyword>
<dbReference type="EMBL" id="LR134355">
    <property type="protein sequence ID" value="VEG44630.1"/>
    <property type="molecule type" value="Genomic_DNA"/>
</dbReference>
<feature type="binding site" evidence="4">
    <location>
        <begin position="61"/>
        <end position="62"/>
    </location>
    <ligand>
        <name>FAD</name>
        <dbReference type="ChEBI" id="CHEBI:57692"/>
    </ligand>
</feature>
<dbReference type="GO" id="GO:0050232">
    <property type="term" value="F:putrescine oxidase activity"/>
    <property type="evidence" value="ECO:0007669"/>
    <property type="project" value="UniProtKB-EC"/>
</dbReference>
<evidence type="ECO:0000313" key="7">
    <source>
        <dbReference type="Proteomes" id="UP000282551"/>
    </source>
</evidence>
<dbReference type="InterPro" id="IPR001613">
    <property type="entry name" value="Flavin_amine_oxidase"/>
</dbReference>
<dbReference type="Pfam" id="PF01593">
    <property type="entry name" value="Amino_oxidase"/>
    <property type="match status" value="1"/>
</dbReference>
<evidence type="ECO:0000256" key="2">
    <source>
        <dbReference type="ARBA" id="ARBA00005995"/>
    </source>
</evidence>
<evidence type="ECO:0000256" key="3">
    <source>
        <dbReference type="ARBA" id="ARBA00023002"/>
    </source>
</evidence>
<keyword evidence="7" id="KW-1185">Reference proteome</keyword>
<dbReference type="PRINTS" id="PR00757">
    <property type="entry name" value="AMINEOXDASEF"/>
</dbReference>
<dbReference type="AlphaFoldDB" id="A0A3S5EHW2"/>
<dbReference type="InterPro" id="IPR002937">
    <property type="entry name" value="Amino_oxidase"/>
</dbReference>
<proteinExistence type="inferred from homology"/>
<name>A0A3S5EHW2_MYCCI</name>
<evidence type="ECO:0000259" key="5">
    <source>
        <dbReference type="Pfam" id="PF01593"/>
    </source>
</evidence>
<reference evidence="6 7" key="1">
    <citation type="submission" date="2018-12" db="EMBL/GenBank/DDBJ databases">
        <authorList>
            <consortium name="Pathogen Informatics"/>
        </authorList>
    </citation>
    <scope>NUCLEOTIDE SEQUENCE [LARGE SCALE GENOMIC DNA]</scope>
    <source>
        <strain evidence="6 7">NCTC10485</strain>
    </source>
</reference>
<feature type="binding site" evidence="4">
    <location>
        <position position="262"/>
    </location>
    <ligand>
        <name>FAD</name>
        <dbReference type="ChEBI" id="CHEBI:57692"/>
    </ligand>
</feature>
<dbReference type="InterPro" id="IPR036188">
    <property type="entry name" value="FAD/NAD-bd_sf"/>
</dbReference>
<dbReference type="Proteomes" id="UP000282551">
    <property type="component" value="Chromosome"/>
</dbReference>
<dbReference type="PANTHER" id="PTHR43563:SF1">
    <property type="entry name" value="AMINE OXIDASE [FLAVIN-CONTAINING] B"/>
    <property type="match status" value="1"/>
</dbReference>